<dbReference type="EMBL" id="MT684598">
    <property type="protein sequence ID" value="QNN99202.1"/>
    <property type="molecule type" value="Genomic_DNA"/>
</dbReference>
<reference evidence="1 2" key="1">
    <citation type="submission" date="2020-06" db="EMBL/GenBank/DDBJ databases">
        <authorList>
            <person name="Arora M.N."/>
            <person name="Dalling M.T."/>
            <person name="Dawson S.P.M."/>
            <person name="Elia S.N."/>
            <person name="Burke B."/>
            <person name="Shaffer C.D."/>
            <person name="Weston-Hafer K.A."/>
            <person name="Garlena R.A."/>
            <person name="Russell D.A."/>
            <person name="Pope W.H."/>
            <person name="Jacobs-Sera D."/>
            <person name="Hatfull G.F."/>
        </authorList>
    </citation>
    <scope>NUCLEOTIDE SEQUENCE [LARGE SCALE GENOMIC DNA]</scope>
</reference>
<name>A0A7G9UYU7_9CAUD</name>
<organism evidence="1 2">
    <name type="scientific">Streptomyces phage Faust</name>
    <dbReference type="NCBI Taxonomy" id="2767565"/>
    <lineage>
        <taxon>Viruses</taxon>
        <taxon>Duplodnaviria</taxon>
        <taxon>Heunggongvirae</taxon>
        <taxon>Uroviricota</taxon>
        <taxon>Caudoviricetes</taxon>
        <taxon>Stanwilliamsviridae</taxon>
        <taxon>Loccivirinae</taxon>
        <taxon>Faustvirus</taxon>
        <taxon>Faustvirus faust</taxon>
    </lineage>
</organism>
<evidence type="ECO:0000313" key="1">
    <source>
        <dbReference type="EMBL" id="QNN99202.1"/>
    </source>
</evidence>
<proteinExistence type="predicted"/>
<protein>
    <submittedName>
        <fullName evidence="1">Uncharacterized protein</fullName>
    </submittedName>
</protein>
<dbReference type="Proteomes" id="UP000516151">
    <property type="component" value="Segment"/>
</dbReference>
<accession>A0A7G9UYU7</accession>
<dbReference type="RefSeq" id="YP_010651709.1">
    <property type="nucleotide sequence ID" value="NC_070783.1"/>
</dbReference>
<sequence>MTNKIDEKADELKNTIDEIGMSVYTGYTLADAIREGSLVTKQAVGGWGNGYSACALTAAVVAAKARGYVD</sequence>
<keyword evidence="2" id="KW-1185">Reference proteome</keyword>
<evidence type="ECO:0000313" key="2">
    <source>
        <dbReference type="Proteomes" id="UP000516151"/>
    </source>
</evidence>
<dbReference type="KEGG" id="vg:77927400"/>
<gene>
    <name evidence="1" type="primary">105</name>
    <name evidence="1" type="ORF">SEA_FAUST_105</name>
</gene>
<dbReference type="GeneID" id="77927400"/>